<comment type="caution">
    <text evidence="1">The sequence shown here is derived from an EMBL/GenBank/DDBJ whole genome shotgun (WGS) entry which is preliminary data.</text>
</comment>
<dbReference type="InterPro" id="IPR011101">
    <property type="entry name" value="DUF5131"/>
</dbReference>
<gene>
    <name evidence="1" type="ORF">LCGC14_2560690</name>
</gene>
<name>A0A0F9DD90_9ZZZZ</name>
<dbReference type="EMBL" id="LAZR01042260">
    <property type="protein sequence ID" value="KKL09958.1"/>
    <property type="molecule type" value="Genomic_DNA"/>
</dbReference>
<evidence type="ECO:0008006" key="2">
    <source>
        <dbReference type="Google" id="ProtNLM"/>
    </source>
</evidence>
<protein>
    <recommendedName>
        <fullName evidence="2">DUF5131 family protein</fullName>
    </recommendedName>
</protein>
<evidence type="ECO:0000313" key="1">
    <source>
        <dbReference type="EMBL" id="KKL09958.1"/>
    </source>
</evidence>
<accession>A0A0F9DD90</accession>
<reference evidence="1" key="1">
    <citation type="journal article" date="2015" name="Nature">
        <title>Complex archaea that bridge the gap between prokaryotes and eukaryotes.</title>
        <authorList>
            <person name="Spang A."/>
            <person name="Saw J.H."/>
            <person name="Jorgensen S.L."/>
            <person name="Zaremba-Niedzwiedzka K."/>
            <person name="Martijn J."/>
            <person name="Lind A.E."/>
            <person name="van Eijk R."/>
            <person name="Schleper C."/>
            <person name="Guy L."/>
            <person name="Ettema T.J."/>
        </authorList>
    </citation>
    <scope>NUCLEOTIDE SEQUENCE</scope>
</reference>
<feature type="non-terminal residue" evidence="1">
    <location>
        <position position="122"/>
    </location>
</feature>
<proteinExistence type="predicted"/>
<dbReference type="AlphaFoldDB" id="A0A0F9DD90"/>
<sequence>MNQTGIEWCDRTWNPMTGCWGPGGSKEKPKRCIYCYARQVAETRTKAFPKGFEPVFHDKRLDLPGKVKDPQVVFVGSMTDMMGEWWHDNEIESVIDACLTASRDGGSRSNLRKRVLVECQAP</sequence>
<organism evidence="1">
    <name type="scientific">marine sediment metagenome</name>
    <dbReference type="NCBI Taxonomy" id="412755"/>
    <lineage>
        <taxon>unclassified sequences</taxon>
        <taxon>metagenomes</taxon>
        <taxon>ecological metagenomes</taxon>
    </lineage>
</organism>
<dbReference type="Pfam" id="PF07505">
    <property type="entry name" value="DUF5131"/>
    <property type="match status" value="1"/>
</dbReference>